<dbReference type="EMBL" id="UYRS01018990">
    <property type="protein sequence ID" value="VDK41890.1"/>
    <property type="molecule type" value="Genomic_DNA"/>
</dbReference>
<gene>
    <name evidence="1" type="ORF">TASK_LOCUS9106</name>
</gene>
<proteinExistence type="predicted"/>
<reference evidence="3" key="1">
    <citation type="submission" date="2017-02" db="UniProtKB">
        <authorList>
            <consortium name="WormBaseParasite"/>
        </authorList>
    </citation>
    <scope>IDENTIFICATION</scope>
</reference>
<organism evidence="3">
    <name type="scientific">Taenia asiatica</name>
    <name type="common">Asian tapeworm</name>
    <dbReference type="NCBI Taxonomy" id="60517"/>
    <lineage>
        <taxon>Eukaryota</taxon>
        <taxon>Metazoa</taxon>
        <taxon>Spiralia</taxon>
        <taxon>Lophotrochozoa</taxon>
        <taxon>Platyhelminthes</taxon>
        <taxon>Cestoda</taxon>
        <taxon>Eucestoda</taxon>
        <taxon>Cyclophyllidea</taxon>
        <taxon>Taeniidae</taxon>
        <taxon>Taenia</taxon>
    </lineage>
</organism>
<dbReference type="AlphaFoldDB" id="A0A0R3WE73"/>
<accession>A0A0R3WE73</accession>
<dbReference type="Proteomes" id="UP000282613">
    <property type="component" value="Unassembled WGS sequence"/>
</dbReference>
<keyword evidence="2" id="KW-1185">Reference proteome</keyword>
<sequence>MSPAPLHFTASCTITACEGDGCHRKVKPFTHFDLLHSSIIRGLLNSGEFVALVSVSSGCQARLCLSALPISLPSAASLLITTPAAILCPQSPALTCLPATGGLAIAAVEIALKASDVLEEAAMAYLMSNLEVDPKDLAGIVHLDPRYSA</sequence>
<reference evidence="1 2" key="2">
    <citation type="submission" date="2018-11" db="EMBL/GenBank/DDBJ databases">
        <authorList>
            <consortium name="Pathogen Informatics"/>
        </authorList>
    </citation>
    <scope>NUCLEOTIDE SEQUENCE [LARGE SCALE GENOMIC DNA]</scope>
</reference>
<evidence type="ECO:0000313" key="2">
    <source>
        <dbReference type="Proteomes" id="UP000282613"/>
    </source>
</evidence>
<evidence type="ECO:0000313" key="1">
    <source>
        <dbReference type="EMBL" id="VDK41890.1"/>
    </source>
</evidence>
<protein>
    <submittedName>
        <fullName evidence="1 3">Uncharacterized protein</fullName>
    </submittedName>
</protein>
<evidence type="ECO:0000313" key="3">
    <source>
        <dbReference type="WBParaSite" id="TASK_0000910501-mRNA-1"/>
    </source>
</evidence>
<dbReference type="WBParaSite" id="TASK_0000910501-mRNA-1">
    <property type="protein sequence ID" value="TASK_0000910501-mRNA-1"/>
    <property type="gene ID" value="TASK_0000910501"/>
</dbReference>
<name>A0A0R3WE73_TAEAS</name>